<dbReference type="Gene3D" id="1.10.150.240">
    <property type="entry name" value="Putative phosphatase, domain 2"/>
    <property type="match status" value="1"/>
</dbReference>
<dbReference type="InterPro" id="IPR036412">
    <property type="entry name" value="HAD-like_sf"/>
</dbReference>
<dbReference type="PANTHER" id="PTHR43316:SF3">
    <property type="entry name" value="HALOACID DEHALOGENASE, TYPE II (AFU_ORTHOLOGUE AFUA_2G07750)-RELATED"/>
    <property type="match status" value="1"/>
</dbReference>
<evidence type="ECO:0000256" key="1">
    <source>
        <dbReference type="ARBA" id="ARBA00008106"/>
    </source>
</evidence>
<evidence type="ECO:0000313" key="3">
    <source>
        <dbReference type="EMBL" id="QEL17802.1"/>
    </source>
</evidence>
<name>A0A5C1AJC0_9BACT</name>
<dbReference type="NCBIfam" id="TIGR01493">
    <property type="entry name" value="HAD-SF-IA-v2"/>
    <property type="match status" value="1"/>
</dbReference>
<dbReference type="PRINTS" id="PR00413">
    <property type="entry name" value="HADHALOGNASE"/>
</dbReference>
<dbReference type="InterPro" id="IPR023198">
    <property type="entry name" value="PGP-like_dom2"/>
</dbReference>
<dbReference type="PANTHER" id="PTHR43316">
    <property type="entry name" value="HYDROLASE, HALOACID DELAHOGENASE-RELATED"/>
    <property type="match status" value="1"/>
</dbReference>
<dbReference type="SFLD" id="SFLDS00003">
    <property type="entry name" value="Haloacid_Dehalogenase"/>
    <property type="match status" value="1"/>
</dbReference>
<organism evidence="3 4">
    <name type="scientific">Limnoglobus roseus</name>
    <dbReference type="NCBI Taxonomy" id="2598579"/>
    <lineage>
        <taxon>Bacteria</taxon>
        <taxon>Pseudomonadati</taxon>
        <taxon>Planctomycetota</taxon>
        <taxon>Planctomycetia</taxon>
        <taxon>Gemmatales</taxon>
        <taxon>Gemmataceae</taxon>
        <taxon>Limnoglobus</taxon>
    </lineage>
</organism>
<dbReference type="Pfam" id="PF00702">
    <property type="entry name" value="Hydrolase"/>
    <property type="match status" value="1"/>
</dbReference>
<dbReference type="KEGG" id="lrs:PX52LOC_04811"/>
<reference evidence="4" key="1">
    <citation type="submission" date="2019-08" db="EMBL/GenBank/DDBJ databases">
        <title>Limnoglobus roseus gen. nov., sp. nov., a novel freshwater planctomycete with a giant genome from the family Gemmataceae.</title>
        <authorList>
            <person name="Kulichevskaya I.S."/>
            <person name="Naumoff D.G."/>
            <person name="Miroshnikov K."/>
            <person name="Ivanova A."/>
            <person name="Philippov D.A."/>
            <person name="Hakobyan A."/>
            <person name="Rijpstra I.C."/>
            <person name="Sinninghe Damste J.S."/>
            <person name="Liesack W."/>
            <person name="Dedysh S.N."/>
        </authorList>
    </citation>
    <scope>NUCLEOTIDE SEQUENCE [LARGE SCALE GENOMIC DNA]</scope>
    <source>
        <strain evidence="4">PX52</strain>
    </source>
</reference>
<dbReference type="OrthoDB" id="264363at2"/>
<evidence type="ECO:0000313" key="4">
    <source>
        <dbReference type="Proteomes" id="UP000324974"/>
    </source>
</evidence>
<dbReference type="InterPro" id="IPR006328">
    <property type="entry name" value="2-HAD"/>
</dbReference>
<dbReference type="RefSeq" id="WP_149112365.1">
    <property type="nucleotide sequence ID" value="NZ_CP042425.1"/>
</dbReference>
<comment type="similarity">
    <text evidence="1">Belongs to the HAD-like hydrolase superfamily. S-2-haloalkanoic acid dehalogenase family.</text>
</comment>
<accession>A0A5C1AJC0</accession>
<dbReference type="GO" id="GO:0019120">
    <property type="term" value="F:hydrolase activity, acting on acid halide bonds, in C-halide compounds"/>
    <property type="evidence" value="ECO:0007669"/>
    <property type="project" value="InterPro"/>
</dbReference>
<dbReference type="InterPro" id="IPR023214">
    <property type="entry name" value="HAD_sf"/>
</dbReference>
<keyword evidence="4" id="KW-1185">Reference proteome</keyword>
<keyword evidence="2 3" id="KW-0378">Hydrolase</keyword>
<dbReference type="EMBL" id="CP042425">
    <property type="protein sequence ID" value="QEL17802.1"/>
    <property type="molecule type" value="Genomic_DNA"/>
</dbReference>
<dbReference type="NCBIfam" id="TIGR01428">
    <property type="entry name" value="HAD_type_II"/>
    <property type="match status" value="1"/>
</dbReference>
<dbReference type="InterPro" id="IPR051540">
    <property type="entry name" value="S-2-haloacid_dehalogenase"/>
</dbReference>
<dbReference type="Gene3D" id="3.40.50.1000">
    <property type="entry name" value="HAD superfamily/HAD-like"/>
    <property type="match status" value="1"/>
</dbReference>
<evidence type="ECO:0000256" key="2">
    <source>
        <dbReference type="ARBA" id="ARBA00022801"/>
    </source>
</evidence>
<dbReference type="AlphaFoldDB" id="A0A5C1AJC0"/>
<dbReference type="CDD" id="cd02588">
    <property type="entry name" value="HAD_L2-DEX"/>
    <property type="match status" value="1"/>
</dbReference>
<dbReference type="InterPro" id="IPR006439">
    <property type="entry name" value="HAD-SF_hydro_IA"/>
</dbReference>
<protein>
    <submittedName>
        <fullName evidence="3">HAD family hydrolase</fullName>
    </submittedName>
</protein>
<proteinExistence type="inferred from homology"/>
<gene>
    <name evidence="3" type="ORF">PX52LOC_04811</name>
</gene>
<dbReference type="Proteomes" id="UP000324974">
    <property type="component" value="Chromosome"/>
</dbReference>
<dbReference type="SUPFAM" id="SSF56784">
    <property type="entry name" value="HAD-like"/>
    <property type="match status" value="1"/>
</dbReference>
<dbReference type="SFLD" id="SFLDG01129">
    <property type="entry name" value="C1.5:_HAD__Beta-PGM__Phosphata"/>
    <property type="match status" value="1"/>
</dbReference>
<sequence>MARPKVILFDVNETLLDLTPVKESVGKALGGRPELAPLWFTTLLQYSLVATVADHYLDFGEIGAACLRMVARNHGVGLSEKEAQEAVAPMRSLPPHPDVIPTLGRLRDADCRLFTLTNSSKAAVADQMKHAGLTEFFEALLSVEDVGKYKPHADVYRWAAGRAGADVSECLLVAAHGWDVAGAAWAGMKTAFVARPGQQLFPPGPAIDITVPSLAELPGELDRL</sequence>